<dbReference type="NCBIfam" id="TIGR01868">
    <property type="entry name" value="casD_Cas5e"/>
    <property type="match status" value="1"/>
</dbReference>
<dbReference type="Pfam" id="PF09704">
    <property type="entry name" value="Cas_Cas5d"/>
    <property type="match status" value="1"/>
</dbReference>
<dbReference type="CDD" id="cd09756">
    <property type="entry name" value="Cas5_I-E"/>
    <property type="match status" value="1"/>
</dbReference>
<dbReference type="AlphaFoldDB" id="A0A0A2DGN8"/>
<dbReference type="NCBIfam" id="TIGR02593">
    <property type="entry name" value="CRISPR_cas5"/>
    <property type="match status" value="1"/>
</dbReference>
<evidence type="ECO:0000313" key="2">
    <source>
        <dbReference type="EMBL" id="KGM18343.1"/>
    </source>
</evidence>
<proteinExistence type="predicted"/>
<dbReference type="InterPro" id="IPR010147">
    <property type="entry name" value="CRISPR-assoc_prot_CasD"/>
</dbReference>
<dbReference type="GeneID" id="300553842"/>
<keyword evidence="1" id="KW-0051">Antiviral defense</keyword>
<dbReference type="Proteomes" id="UP000030145">
    <property type="component" value="Unassembled WGS sequence"/>
</dbReference>
<evidence type="ECO:0000313" key="3">
    <source>
        <dbReference type="Proteomes" id="UP000030145"/>
    </source>
</evidence>
<dbReference type="GO" id="GO:0051607">
    <property type="term" value="P:defense response to virus"/>
    <property type="evidence" value="ECO:0007669"/>
    <property type="project" value="UniProtKB-KW"/>
</dbReference>
<dbReference type="GO" id="GO:0003723">
    <property type="term" value="F:RNA binding"/>
    <property type="evidence" value="ECO:0007669"/>
    <property type="project" value="InterPro"/>
</dbReference>
<dbReference type="RefSeq" id="WP_035115214.1">
    <property type="nucleotide sequence ID" value="NZ_CP047046.1"/>
</dbReference>
<dbReference type="InterPro" id="IPR021124">
    <property type="entry name" value="CRISPR-assoc_prot_Cas5"/>
</dbReference>
<evidence type="ECO:0000256" key="1">
    <source>
        <dbReference type="ARBA" id="ARBA00023118"/>
    </source>
</evidence>
<accession>A0A0A2DGN8</accession>
<dbReference type="GO" id="GO:0043571">
    <property type="term" value="P:maintenance of CRISPR repeat elements"/>
    <property type="evidence" value="ECO:0007669"/>
    <property type="project" value="InterPro"/>
</dbReference>
<name>A0A0A2DGN8_9CORY</name>
<dbReference type="Gene3D" id="3.30.70.2660">
    <property type="match status" value="1"/>
</dbReference>
<organism evidence="2 3">
    <name type="scientific">Corynebacterium auriscanis</name>
    <dbReference type="NCBI Taxonomy" id="99807"/>
    <lineage>
        <taxon>Bacteria</taxon>
        <taxon>Bacillati</taxon>
        <taxon>Actinomycetota</taxon>
        <taxon>Actinomycetes</taxon>
        <taxon>Mycobacteriales</taxon>
        <taxon>Corynebacteriaceae</taxon>
        <taxon>Corynebacterium</taxon>
    </lineage>
</organism>
<keyword evidence="3" id="KW-1185">Reference proteome</keyword>
<reference evidence="2 3" key="1">
    <citation type="submission" date="2014-10" db="EMBL/GenBank/DDBJ databases">
        <title>Whole Genome sequence of Corynebacterium auriscanis strain CIP 106629.</title>
        <authorList>
            <person name="Hassan S.S."/>
            <person name="Jamal S.B."/>
            <person name="Tiwari S."/>
            <person name="Oliveira L.D.C."/>
            <person name="Souza F."/>
            <person name="Mariano D.C."/>
            <person name="Almeida S."/>
            <person name="Dorella F."/>
            <person name="Pereira F."/>
            <person name="Carvalho A."/>
            <person name="Leal C.A."/>
            <person name="Soares S.D.C."/>
            <person name="Figueiredo H.C."/>
            <person name="Silva A."/>
            <person name="Azevedo V.A."/>
        </authorList>
    </citation>
    <scope>NUCLEOTIDE SEQUENCE [LARGE SCALE GENOMIC DNA]</scope>
    <source>
        <strain evidence="2 3">CIP 106629</strain>
    </source>
</reference>
<comment type="caution">
    <text evidence="2">The sequence shown here is derived from an EMBL/GenBank/DDBJ whole genome shotgun (WGS) entry which is preliminary data.</text>
</comment>
<gene>
    <name evidence="2" type="ORF">MA47_08395</name>
</gene>
<dbReference type="InterPro" id="IPR013422">
    <property type="entry name" value="CRISPR-assoc_prot_Cas5_N"/>
</dbReference>
<protein>
    <submittedName>
        <fullName evidence="2">CRISPR-associated protein</fullName>
    </submittedName>
</protein>
<sequence length="238" mass="26709">MTSSLLLLLKGPMQSWGNESRYATRTTASVPSKSGVLGMLAAAQGRRRSDVIEDLAGLRFAVRVDQSGSLLRDYQTAQNWQQKNNPDTKLVTRYFLSDAAFVAAVESGDRQFIDTLREALTRPVYPVFLGRRSCPAPPNLVLGVVDTNAVKALQDYKTWHATKDHMRNCGEEVLLPIYRDGLPGEEGQTSQDVPISFDPQHRKYGWRTVVQKEFVQVNNPLDKNQLRPDPFMEAVMNV</sequence>
<dbReference type="EMBL" id="JRVJ01000017">
    <property type="protein sequence ID" value="KGM18343.1"/>
    <property type="molecule type" value="Genomic_DNA"/>
</dbReference>